<feature type="chain" id="PRO_5003590958" evidence="2">
    <location>
        <begin position="33"/>
        <end position="293"/>
    </location>
</feature>
<dbReference type="CDD" id="cd01144">
    <property type="entry name" value="BtuF"/>
    <property type="match status" value="1"/>
</dbReference>
<protein>
    <submittedName>
        <fullName evidence="4">Periplasmic binding protein</fullName>
    </submittedName>
</protein>
<dbReference type="PROSITE" id="PS50983">
    <property type="entry name" value="FE_B12_PBP"/>
    <property type="match status" value="1"/>
</dbReference>
<dbReference type="Proteomes" id="UP000012046">
    <property type="component" value="Unassembled WGS sequence"/>
</dbReference>
<organism evidence="4 5">
    <name type="scientific">Alishewanella jeotgali KCTC 22429</name>
    <dbReference type="NCBI Taxonomy" id="1129374"/>
    <lineage>
        <taxon>Bacteria</taxon>
        <taxon>Pseudomonadati</taxon>
        <taxon>Pseudomonadota</taxon>
        <taxon>Gammaproteobacteria</taxon>
        <taxon>Alteromonadales</taxon>
        <taxon>Alteromonadaceae</taxon>
        <taxon>Alishewanella</taxon>
    </lineage>
</organism>
<dbReference type="Gene3D" id="3.40.50.1980">
    <property type="entry name" value="Nitrogenase molybdenum iron protein domain"/>
    <property type="match status" value="2"/>
</dbReference>
<dbReference type="PANTHER" id="PTHR30535:SF34">
    <property type="entry name" value="MOLYBDATE-BINDING PROTEIN MOLA"/>
    <property type="match status" value="1"/>
</dbReference>
<dbReference type="STRING" id="1129374.AJE_01826"/>
<dbReference type="PATRIC" id="fig|1129374.4.peg.367"/>
<dbReference type="NCBIfam" id="NF038402">
    <property type="entry name" value="TroA_like"/>
    <property type="match status" value="1"/>
</dbReference>
<sequence>MLVSKRSAVWIGKMRPYLLLCLLLWLPLSSQAATSAVPQRLISLTPHLTEWVYLLDAGERLVAVSDYSDYPEAAKTLPSFNTFGALNVEAILALKPDLVLAWRGGNPEADLQRLQQFGIRVFYSEPVLLDDIASELVELGQLLGQAEQGQQQAAAFRQRQQQLAAQYQAKPAVPVFFALGTEPLMTVANQAWPAQVLSLCAAQNIFADAKTDYPQVALEQLLARQPAVIVQASREAKTEHNAFWQRFTQLPAVQQHAFITLDANQLYRATPRILDAAATLCQQLAIYRKPVLQ</sequence>
<gene>
    <name evidence="4" type="ORF">AJE_01826</name>
</gene>
<reference evidence="4 5" key="1">
    <citation type="journal article" date="2012" name="J. Bacteriol.">
        <title>Genome Sequence of Extracellular-Protease-Producing Alishewanella jeotgali Isolated from Traditional Korean Fermented Seafood.</title>
        <authorList>
            <person name="Jung J."/>
            <person name="Chun J."/>
            <person name="Park W."/>
        </authorList>
    </citation>
    <scope>NUCLEOTIDE SEQUENCE [LARGE SCALE GENOMIC DNA]</scope>
    <source>
        <strain evidence="4 5">KCTC 22429</strain>
    </source>
</reference>
<dbReference type="InterPro" id="IPR054828">
    <property type="entry name" value="Vit_B12_bind_prot"/>
</dbReference>
<dbReference type="SUPFAM" id="SSF53807">
    <property type="entry name" value="Helical backbone' metal receptor"/>
    <property type="match status" value="1"/>
</dbReference>
<evidence type="ECO:0000256" key="2">
    <source>
        <dbReference type="SAM" id="SignalP"/>
    </source>
</evidence>
<evidence type="ECO:0000313" key="4">
    <source>
        <dbReference type="EMBL" id="EHR41976.1"/>
    </source>
</evidence>
<evidence type="ECO:0000259" key="3">
    <source>
        <dbReference type="PROSITE" id="PS50983"/>
    </source>
</evidence>
<feature type="domain" description="Fe/B12 periplasmic-binding" evidence="3">
    <location>
        <begin position="40"/>
        <end position="292"/>
    </location>
</feature>
<dbReference type="AlphaFoldDB" id="H3ZAL2"/>
<dbReference type="InterPro" id="IPR002491">
    <property type="entry name" value="ABC_transptr_periplasmic_BD"/>
</dbReference>
<dbReference type="eggNOG" id="COG0614">
    <property type="taxonomic scope" value="Bacteria"/>
</dbReference>
<evidence type="ECO:0000313" key="5">
    <source>
        <dbReference type="Proteomes" id="UP000012046"/>
    </source>
</evidence>
<keyword evidence="1 2" id="KW-0732">Signal</keyword>
<dbReference type="InterPro" id="IPR050902">
    <property type="entry name" value="ABC_Transporter_SBP"/>
</dbReference>
<feature type="signal peptide" evidence="2">
    <location>
        <begin position="1"/>
        <end position="32"/>
    </location>
</feature>
<dbReference type="GO" id="GO:0071281">
    <property type="term" value="P:cellular response to iron ion"/>
    <property type="evidence" value="ECO:0007669"/>
    <property type="project" value="TreeGrafter"/>
</dbReference>
<dbReference type="Pfam" id="PF01497">
    <property type="entry name" value="Peripla_BP_2"/>
    <property type="match status" value="1"/>
</dbReference>
<dbReference type="PANTHER" id="PTHR30535">
    <property type="entry name" value="VITAMIN B12-BINDING PROTEIN"/>
    <property type="match status" value="1"/>
</dbReference>
<keyword evidence="5" id="KW-1185">Reference proteome</keyword>
<dbReference type="EMBL" id="AHTH01000005">
    <property type="protein sequence ID" value="EHR41976.1"/>
    <property type="molecule type" value="Genomic_DNA"/>
</dbReference>
<name>H3ZAL2_9ALTE</name>
<accession>H3ZAL2</accession>
<proteinExistence type="predicted"/>
<comment type="caution">
    <text evidence="4">The sequence shown here is derived from an EMBL/GenBank/DDBJ whole genome shotgun (WGS) entry which is preliminary data.</text>
</comment>
<evidence type="ECO:0000256" key="1">
    <source>
        <dbReference type="ARBA" id="ARBA00022729"/>
    </source>
</evidence>